<evidence type="ECO:0000256" key="4">
    <source>
        <dbReference type="ARBA" id="ARBA00023239"/>
    </source>
</evidence>
<dbReference type="GO" id="GO:0005737">
    <property type="term" value="C:cytoplasm"/>
    <property type="evidence" value="ECO:0007669"/>
    <property type="project" value="UniProtKB-SubCell"/>
</dbReference>
<feature type="binding site" evidence="7">
    <location>
        <position position="279"/>
    </location>
    <ligand>
        <name>Fe(2+)</name>
        <dbReference type="ChEBI" id="CHEBI:29033"/>
    </ligand>
</feature>
<comment type="caution">
    <text evidence="9">The sequence shown here is derived from an EMBL/GenBank/DDBJ whole genome shotgun (WGS) entry which is preliminary data.</text>
</comment>
<dbReference type="InterPro" id="IPR019772">
    <property type="entry name" value="Ferrochelatase_AS"/>
</dbReference>
<evidence type="ECO:0000256" key="3">
    <source>
        <dbReference type="ARBA" id="ARBA00023133"/>
    </source>
</evidence>
<dbReference type="NCBIfam" id="TIGR00109">
    <property type="entry name" value="hemH"/>
    <property type="match status" value="1"/>
</dbReference>
<keyword evidence="5 7" id="KW-0627">Porphyrin biosynthesis</keyword>
<dbReference type="AlphaFoldDB" id="A0A7X2D4V5"/>
<protein>
    <recommendedName>
        <fullName evidence="7 8">Ferrochelatase</fullName>
        <ecNumber evidence="7 8">4.98.1.1</ecNumber>
    </recommendedName>
    <alternativeName>
        <fullName evidence="7">Heme synthase</fullName>
    </alternativeName>
    <alternativeName>
        <fullName evidence="7">Protoheme ferro-lyase</fullName>
    </alternativeName>
</protein>
<keyword evidence="2 7" id="KW-0408">Iron</keyword>
<evidence type="ECO:0000313" key="10">
    <source>
        <dbReference type="Proteomes" id="UP000434582"/>
    </source>
</evidence>
<organism evidence="9 10">
    <name type="scientific">Roseospira navarrensis</name>
    <dbReference type="NCBI Taxonomy" id="140058"/>
    <lineage>
        <taxon>Bacteria</taxon>
        <taxon>Pseudomonadati</taxon>
        <taxon>Pseudomonadota</taxon>
        <taxon>Alphaproteobacteria</taxon>
        <taxon>Rhodospirillales</taxon>
        <taxon>Rhodospirillaceae</taxon>
        <taxon>Roseospira</taxon>
    </lineage>
</organism>
<name>A0A7X2D4V5_9PROT</name>
<proteinExistence type="inferred from homology"/>
<accession>A0A7X2D4V5</accession>
<dbReference type="Proteomes" id="UP000434582">
    <property type="component" value="Unassembled WGS sequence"/>
</dbReference>
<dbReference type="SUPFAM" id="SSF53800">
    <property type="entry name" value="Chelatase"/>
    <property type="match status" value="1"/>
</dbReference>
<dbReference type="Pfam" id="PF00762">
    <property type="entry name" value="Ferrochelatase"/>
    <property type="match status" value="1"/>
</dbReference>
<evidence type="ECO:0000256" key="2">
    <source>
        <dbReference type="ARBA" id="ARBA00023004"/>
    </source>
</evidence>
<evidence type="ECO:0000256" key="7">
    <source>
        <dbReference type="HAMAP-Rule" id="MF_00323"/>
    </source>
</evidence>
<keyword evidence="3 7" id="KW-0350">Heme biosynthesis</keyword>
<keyword evidence="4 7" id="KW-0456">Lyase</keyword>
<comment type="pathway">
    <text evidence="7 8">Porphyrin-containing compound metabolism; protoheme biosynthesis; protoheme from protoporphyrin-IX: step 1/1.</text>
</comment>
<dbReference type="CDD" id="cd03411">
    <property type="entry name" value="Ferrochelatase_N"/>
    <property type="match status" value="1"/>
</dbReference>
<dbReference type="OrthoDB" id="9809741at2"/>
<dbReference type="PROSITE" id="PS00534">
    <property type="entry name" value="FERROCHELATASE"/>
    <property type="match status" value="1"/>
</dbReference>
<dbReference type="CDD" id="cd00419">
    <property type="entry name" value="Ferrochelatase_C"/>
    <property type="match status" value="1"/>
</dbReference>
<dbReference type="Gene3D" id="3.40.50.1400">
    <property type="match status" value="2"/>
</dbReference>
<evidence type="ECO:0000256" key="1">
    <source>
        <dbReference type="ARBA" id="ARBA00007718"/>
    </source>
</evidence>
<gene>
    <name evidence="7 9" type="primary">hemH</name>
    <name evidence="9" type="ORF">GHC57_10830</name>
</gene>
<evidence type="ECO:0000313" key="9">
    <source>
        <dbReference type="EMBL" id="MQX37012.1"/>
    </source>
</evidence>
<comment type="subcellular location">
    <subcellularLocation>
        <location evidence="7 8">Cytoplasm</location>
    </subcellularLocation>
</comment>
<comment type="catalytic activity">
    <reaction evidence="7 8">
        <text>heme b + 2 H(+) = protoporphyrin IX + Fe(2+)</text>
        <dbReference type="Rhea" id="RHEA:22584"/>
        <dbReference type="ChEBI" id="CHEBI:15378"/>
        <dbReference type="ChEBI" id="CHEBI:29033"/>
        <dbReference type="ChEBI" id="CHEBI:57306"/>
        <dbReference type="ChEBI" id="CHEBI:60344"/>
        <dbReference type="EC" id="4.98.1.1"/>
    </reaction>
</comment>
<dbReference type="HAMAP" id="MF_00323">
    <property type="entry name" value="Ferrochelatase"/>
    <property type="match status" value="1"/>
</dbReference>
<dbReference type="RefSeq" id="WP_153344063.1">
    <property type="nucleotide sequence ID" value="NZ_WIVE01000031.1"/>
</dbReference>
<comment type="function">
    <text evidence="7 8">Catalyzes the ferrous insertion into protoporphyrin IX.</text>
</comment>
<dbReference type="GO" id="GO:0046872">
    <property type="term" value="F:metal ion binding"/>
    <property type="evidence" value="ECO:0007669"/>
    <property type="project" value="UniProtKB-KW"/>
</dbReference>
<comment type="similarity">
    <text evidence="1 7 8">Belongs to the ferrochelatase family.</text>
</comment>
<dbReference type="EMBL" id="WIVE01000031">
    <property type="protein sequence ID" value="MQX37012.1"/>
    <property type="molecule type" value="Genomic_DNA"/>
</dbReference>
<dbReference type="EC" id="4.98.1.1" evidence="7 8"/>
<dbReference type="InterPro" id="IPR033644">
    <property type="entry name" value="Ferrochelatase_C"/>
</dbReference>
<dbReference type="UniPathway" id="UPA00252">
    <property type="reaction ID" value="UER00325"/>
</dbReference>
<dbReference type="GO" id="GO:0006783">
    <property type="term" value="P:heme biosynthetic process"/>
    <property type="evidence" value="ECO:0007669"/>
    <property type="project" value="UniProtKB-UniRule"/>
</dbReference>
<keyword evidence="10" id="KW-1185">Reference proteome</keyword>
<keyword evidence="7" id="KW-0479">Metal-binding</keyword>
<dbReference type="GO" id="GO:0004325">
    <property type="term" value="F:ferrochelatase activity"/>
    <property type="evidence" value="ECO:0007669"/>
    <property type="project" value="UniProtKB-UniRule"/>
</dbReference>
<dbReference type="PANTHER" id="PTHR11108">
    <property type="entry name" value="FERROCHELATASE"/>
    <property type="match status" value="1"/>
</dbReference>
<feature type="binding site" evidence="7">
    <location>
        <position position="199"/>
    </location>
    <ligand>
        <name>Fe(2+)</name>
        <dbReference type="ChEBI" id="CHEBI:29033"/>
    </ligand>
</feature>
<keyword evidence="7 8" id="KW-0963">Cytoplasm</keyword>
<dbReference type="InterPro" id="IPR033659">
    <property type="entry name" value="Ferrochelatase_N"/>
</dbReference>
<evidence type="ECO:0000256" key="5">
    <source>
        <dbReference type="ARBA" id="ARBA00023244"/>
    </source>
</evidence>
<evidence type="ECO:0000256" key="6">
    <source>
        <dbReference type="ARBA" id="ARBA00024536"/>
    </source>
</evidence>
<evidence type="ECO:0000256" key="8">
    <source>
        <dbReference type="RuleBase" id="RU000607"/>
    </source>
</evidence>
<dbReference type="PANTHER" id="PTHR11108:SF1">
    <property type="entry name" value="FERROCHELATASE, MITOCHONDRIAL"/>
    <property type="match status" value="1"/>
</dbReference>
<comment type="catalytic activity">
    <reaction evidence="6">
        <text>Fe-coproporphyrin III + 2 H(+) = coproporphyrin III + Fe(2+)</text>
        <dbReference type="Rhea" id="RHEA:49572"/>
        <dbReference type="ChEBI" id="CHEBI:15378"/>
        <dbReference type="ChEBI" id="CHEBI:29033"/>
        <dbReference type="ChEBI" id="CHEBI:68438"/>
        <dbReference type="ChEBI" id="CHEBI:131725"/>
        <dbReference type="EC" id="4.99.1.9"/>
    </reaction>
    <physiologicalReaction direction="right-to-left" evidence="6">
        <dbReference type="Rhea" id="RHEA:49574"/>
    </physiologicalReaction>
</comment>
<sequence>MSRLAVVLFNLGGPDSLDAVKPFLFNLFNDPAIIGAPAPVRWLLARLISGRRAPIARAIYEQIGGRSPLVAQTQAQADALTETLTARQLGSEVGVFMAMRYWHPLTREAVDQVKAFKPDTVVLLPLYPQYSASTSGSSLNMWVKTAKRRGLKAETHTVCCYPTERGFVTALAELTRAGFIEASAKATGAVRPRVLFSAHGLPKVSIERGDPYQSQVELTAAAIVEEMGLPDLDWVVCYQSRVGPLEWIGPDTDSEIERAGHDGVPVVVVPLAFVSEHSETLVELDIEYGELAESKGVPGYVRVPTVQARGAFIDGLADLVERAVRPAEGDGCLIEAGPARGRLCSEVGARVCDGKWAQCPHVPNKTTDS</sequence>
<reference evidence="9 10" key="1">
    <citation type="submission" date="2019-10" db="EMBL/GenBank/DDBJ databases">
        <title>Draft whole-genome sequence of the purple nonsulfur photosynthetic bacterium Roseospira navarrensis DSM 15114.</title>
        <authorList>
            <person name="Kyndt J.A."/>
            <person name="Meyer T.E."/>
        </authorList>
    </citation>
    <scope>NUCLEOTIDE SEQUENCE [LARGE SCALE GENOMIC DNA]</scope>
    <source>
        <strain evidence="9 10">DSM 15114</strain>
    </source>
</reference>
<dbReference type="InterPro" id="IPR001015">
    <property type="entry name" value="Ferrochelatase"/>
</dbReference>